<feature type="transmembrane region" description="Helical" evidence="1">
    <location>
        <begin position="96"/>
        <end position="114"/>
    </location>
</feature>
<comment type="caution">
    <text evidence="2">The sequence shown here is derived from an EMBL/GenBank/DDBJ whole genome shotgun (WGS) entry which is preliminary data.</text>
</comment>
<sequence length="123" mass="13966">MEKHSKEEILAEKIVKNAGLEKPSADFSSKVLKAIAARQEVVHYKPLISPWALIVFTGVMLAAVAGLFWTTSDFSFEVDFKLINFVSIPKLEISGTMMYAIAFISLFFLEIPFLKRFLVKQYE</sequence>
<organism evidence="2 3">
    <name type="scientific">Autumnicola musiva</name>
    <dbReference type="NCBI Taxonomy" id="3075589"/>
    <lineage>
        <taxon>Bacteria</taxon>
        <taxon>Pseudomonadati</taxon>
        <taxon>Bacteroidota</taxon>
        <taxon>Flavobacteriia</taxon>
        <taxon>Flavobacteriales</taxon>
        <taxon>Flavobacteriaceae</taxon>
        <taxon>Autumnicola</taxon>
    </lineage>
</organism>
<dbReference type="RefSeq" id="WP_311504521.1">
    <property type="nucleotide sequence ID" value="NZ_JAVRHK010000016.1"/>
</dbReference>
<reference evidence="2 3" key="1">
    <citation type="submission" date="2023-09" db="EMBL/GenBank/DDBJ databases">
        <authorList>
            <person name="Rey-Velasco X."/>
        </authorList>
    </citation>
    <scope>NUCLEOTIDE SEQUENCE [LARGE SCALE GENOMIC DNA]</scope>
    <source>
        <strain evidence="2 3">F117</strain>
    </source>
</reference>
<dbReference type="EMBL" id="JAVRHK010000016">
    <property type="protein sequence ID" value="MDT0678186.1"/>
    <property type="molecule type" value="Genomic_DNA"/>
</dbReference>
<evidence type="ECO:0000313" key="3">
    <source>
        <dbReference type="Proteomes" id="UP001262582"/>
    </source>
</evidence>
<proteinExistence type="predicted"/>
<protein>
    <submittedName>
        <fullName evidence="2">Uncharacterized protein</fullName>
    </submittedName>
</protein>
<evidence type="ECO:0000313" key="2">
    <source>
        <dbReference type="EMBL" id="MDT0678186.1"/>
    </source>
</evidence>
<name>A0ABU3D9Q7_9FLAO</name>
<feature type="transmembrane region" description="Helical" evidence="1">
    <location>
        <begin position="48"/>
        <end position="69"/>
    </location>
</feature>
<keyword evidence="1" id="KW-0472">Membrane</keyword>
<keyword evidence="3" id="KW-1185">Reference proteome</keyword>
<dbReference type="Proteomes" id="UP001262582">
    <property type="component" value="Unassembled WGS sequence"/>
</dbReference>
<keyword evidence="1" id="KW-0812">Transmembrane</keyword>
<gene>
    <name evidence="2" type="ORF">RM539_16505</name>
</gene>
<evidence type="ECO:0000256" key="1">
    <source>
        <dbReference type="SAM" id="Phobius"/>
    </source>
</evidence>
<accession>A0ABU3D9Q7</accession>
<keyword evidence="1" id="KW-1133">Transmembrane helix</keyword>